<sequence>MHLTVELTYAADADEVVAMLADEAFVRWRATRTAGGTVEQVDVSGSPGEGFTIAVRRTLPTDLIPTQVRPFVGDRLEVRQAEAWEPATGSGGGRVGTVALEIAGAPVRVTGTVAIEPLPGGGCRQVYDGVVRASVPLFGAVVAEAAAHAVRSTLEAEGEAGREWLAAGGRPRGDG</sequence>
<dbReference type="EMBL" id="BAAAPM010000002">
    <property type="protein sequence ID" value="GAA1710677.1"/>
    <property type="molecule type" value="Genomic_DNA"/>
</dbReference>
<reference evidence="1 2" key="1">
    <citation type="journal article" date="2019" name="Int. J. Syst. Evol. Microbiol.">
        <title>The Global Catalogue of Microorganisms (GCM) 10K type strain sequencing project: providing services to taxonomists for standard genome sequencing and annotation.</title>
        <authorList>
            <consortium name="The Broad Institute Genomics Platform"/>
            <consortium name="The Broad Institute Genome Sequencing Center for Infectious Disease"/>
            <person name="Wu L."/>
            <person name="Ma J."/>
        </authorList>
    </citation>
    <scope>NUCLEOTIDE SEQUENCE [LARGE SCALE GENOMIC DNA]</scope>
    <source>
        <strain evidence="1 2">JCM 15589</strain>
    </source>
</reference>
<dbReference type="SUPFAM" id="SSF55961">
    <property type="entry name" value="Bet v1-like"/>
    <property type="match status" value="1"/>
</dbReference>
<proteinExistence type="predicted"/>
<evidence type="ECO:0000313" key="2">
    <source>
        <dbReference type="Proteomes" id="UP001501138"/>
    </source>
</evidence>
<name>A0ABN2IS73_9MICO</name>
<organism evidence="1 2">
    <name type="scientific">Isoptericola hypogeus</name>
    <dbReference type="NCBI Taxonomy" id="300179"/>
    <lineage>
        <taxon>Bacteria</taxon>
        <taxon>Bacillati</taxon>
        <taxon>Actinomycetota</taxon>
        <taxon>Actinomycetes</taxon>
        <taxon>Micrococcales</taxon>
        <taxon>Promicromonosporaceae</taxon>
        <taxon>Isoptericola</taxon>
    </lineage>
</organism>
<gene>
    <name evidence="1" type="ORF">GCM10009809_03820</name>
</gene>
<dbReference type="Proteomes" id="UP001501138">
    <property type="component" value="Unassembled WGS sequence"/>
</dbReference>
<evidence type="ECO:0000313" key="1">
    <source>
        <dbReference type="EMBL" id="GAA1710677.1"/>
    </source>
</evidence>
<dbReference type="RefSeq" id="WP_344245085.1">
    <property type="nucleotide sequence ID" value="NZ_BAAAPM010000002.1"/>
</dbReference>
<comment type="caution">
    <text evidence="1">The sequence shown here is derived from an EMBL/GenBank/DDBJ whole genome shotgun (WGS) entry which is preliminary data.</text>
</comment>
<accession>A0ABN2IS73</accession>
<protein>
    <submittedName>
        <fullName evidence="1">DUF2505 domain-containing protein</fullName>
    </submittedName>
</protein>
<dbReference type="Pfam" id="PF10698">
    <property type="entry name" value="DUF2505"/>
    <property type="match status" value="1"/>
</dbReference>
<keyword evidence="2" id="KW-1185">Reference proteome</keyword>
<dbReference type="InterPro" id="IPR019639">
    <property type="entry name" value="DUF2505"/>
</dbReference>